<name>C0E0M1_9CORY</name>
<evidence type="ECO:0000313" key="3">
    <source>
        <dbReference type="Proteomes" id="UP000006247"/>
    </source>
</evidence>
<reference evidence="2 3" key="1">
    <citation type="submission" date="2009-01" db="EMBL/GenBank/DDBJ databases">
        <authorList>
            <person name="Fulton L."/>
            <person name="Clifton S."/>
            <person name="Chinwalla A.T."/>
            <person name="Mitreva M."/>
            <person name="Sodergren E."/>
            <person name="Weinstock G."/>
            <person name="Clifton S."/>
            <person name="Dooling D.J."/>
            <person name="Fulton B."/>
            <person name="Minx P."/>
            <person name="Pepin K.H."/>
            <person name="Johnson M."/>
            <person name="Bhonagiri V."/>
            <person name="Nash W.E."/>
            <person name="Mardis E.R."/>
            <person name="Wilson R.K."/>
        </authorList>
    </citation>
    <scope>NUCLEOTIDE SEQUENCE [LARGE SCALE GENOMIC DNA]</scope>
    <source>
        <strain evidence="2 3">ATCC 33806</strain>
    </source>
</reference>
<protein>
    <submittedName>
        <fullName evidence="2">Uncharacterized protein</fullName>
    </submittedName>
</protein>
<dbReference type="EMBL" id="ACEB01000004">
    <property type="protein sequence ID" value="EEG28112.1"/>
    <property type="molecule type" value="Genomic_DNA"/>
</dbReference>
<evidence type="ECO:0000256" key="1">
    <source>
        <dbReference type="SAM" id="MobiDB-lite"/>
    </source>
</evidence>
<comment type="caution">
    <text evidence="2">The sequence shown here is derived from an EMBL/GenBank/DDBJ whole genome shotgun (WGS) entry which is preliminary data.</text>
</comment>
<dbReference type="Proteomes" id="UP000006247">
    <property type="component" value="Unassembled WGS sequence"/>
</dbReference>
<sequence length="80" mass="8596">MQTPQNHPKTTFKPHTPPRSITAELEFSHGHHTTPGDPSRNNAAQPLLQLSIQATTSNQGAIEGAIKAIRTINDCGAEKS</sequence>
<feature type="region of interest" description="Disordered" evidence="1">
    <location>
        <begin position="1"/>
        <end position="20"/>
    </location>
</feature>
<proteinExistence type="predicted"/>
<dbReference type="HOGENOM" id="CLU_2583783_0_0_11"/>
<gene>
    <name evidence="2" type="ORF">CORMATOL_00521</name>
</gene>
<dbReference type="AlphaFoldDB" id="C0E0M1"/>
<accession>C0E0M1</accession>
<organism evidence="2 3">
    <name type="scientific">Corynebacterium matruchotii ATCC 33806</name>
    <dbReference type="NCBI Taxonomy" id="566549"/>
    <lineage>
        <taxon>Bacteria</taxon>
        <taxon>Bacillati</taxon>
        <taxon>Actinomycetota</taxon>
        <taxon>Actinomycetes</taxon>
        <taxon>Mycobacteriales</taxon>
        <taxon>Corynebacteriaceae</taxon>
        <taxon>Corynebacterium</taxon>
    </lineage>
</organism>
<evidence type="ECO:0000313" key="2">
    <source>
        <dbReference type="EMBL" id="EEG28112.1"/>
    </source>
</evidence>